<dbReference type="GO" id="GO:0070059">
    <property type="term" value="P:intrinsic apoptotic signaling pathway in response to endoplasmic reticulum stress"/>
    <property type="evidence" value="ECO:0007669"/>
    <property type="project" value="TreeGrafter"/>
</dbReference>
<dbReference type="GO" id="GO:1990604">
    <property type="term" value="C:IRE1-TRAF2-ASK1 complex"/>
    <property type="evidence" value="ECO:0007669"/>
    <property type="project" value="TreeGrafter"/>
</dbReference>
<dbReference type="GO" id="GO:0051082">
    <property type="term" value="F:unfolded protein binding"/>
    <property type="evidence" value="ECO:0007669"/>
    <property type="project" value="TreeGrafter"/>
</dbReference>
<evidence type="ECO:0000256" key="2">
    <source>
        <dbReference type="RuleBase" id="RU363044"/>
    </source>
</evidence>
<dbReference type="Pfam" id="PF12796">
    <property type="entry name" value="Ank_2"/>
    <property type="match status" value="1"/>
</dbReference>
<dbReference type="InterPro" id="IPR027417">
    <property type="entry name" value="P-loop_NTPase"/>
</dbReference>
<name>A0A164KC15_9CRUS</name>
<dbReference type="GO" id="GO:0004521">
    <property type="term" value="F:RNA endonuclease activity"/>
    <property type="evidence" value="ECO:0007669"/>
    <property type="project" value="InterPro"/>
</dbReference>
<dbReference type="GO" id="GO:0036498">
    <property type="term" value="P:IRE1-mediated unfolded protein response"/>
    <property type="evidence" value="ECO:0007669"/>
    <property type="project" value="TreeGrafter"/>
</dbReference>
<keyword evidence="2" id="KW-0347">Helicase</keyword>
<dbReference type="Proteomes" id="UP000076858">
    <property type="component" value="Unassembled WGS sequence"/>
</dbReference>
<dbReference type="Pfam" id="PF00069">
    <property type="entry name" value="Pkinase"/>
    <property type="match status" value="2"/>
</dbReference>
<dbReference type="InterPro" id="IPR036770">
    <property type="entry name" value="Ankyrin_rpt-contain_sf"/>
</dbReference>
<dbReference type="Pfam" id="PF14214">
    <property type="entry name" value="Helitron_like_N"/>
    <property type="match status" value="1"/>
</dbReference>
<dbReference type="SUPFAM" id="SSF52540">
    <property type="entry name" value="P-loop containing nucleoside triphosphate hydrolases"/>
    <property type="match status" value="2"/>
</dbReference>
<dbReference type="InterPro" id="IPR025476">
    <property type="entry name" value="Helitron_helicase-like"/>
</dbReference>
<feature type="coiled-coil region" evidence="3">
    <location>
        <begin position="661"/>
        <end position="688"/>
    </location>
</feature>
<dbReference type="InterPro" id="IPR010285">
    <property type="entry name" value="DNA_helicase_pif1-like_DEAD"/>
</dbReference>
<evidence type="ECO:0000256" key="4">
    <source>
        <dbReference type="SAM" id="MobiDB-lite"/>
    </source>
</evidence>
<dbReference type="InterPro" id="IPR011009">
    <property type="entry name" value="Kinase-like_dom_sf"/>
</dbReference>
<feature type="compositionally biased region" description="Polar residues" evidence="4">
    <location>
        <begin position="968"/>
        <end position="991"/>
    </location>
</feature>
<comment type="cofactor">
    <cofactor evidence="2">
        <name>Mg(2+)</name>
        <dbReference type="ChEBI" id="CHEBI:18420"/>
    </cofactor>
</comment>
<dbReference type="Pfam" id="PF05970">
    <property type="entry name" value="PIF1"/>
    <property type="match status" value="1"/>
</dbReference>
<keyword evidence="2" id="KW-0378">Hydrolase</keyword>
<dbReference type="GO" id="GO:0043139">
    <property type="term" value="F:5'-3' DNA helicase activity"/>
    <property type="evidence" value="ECO:0007669"/>
    <property type="project" value="UniProtKB-EC"/>
</dbReference>
<keyword evidence="2" id="KW-0067">ATP-binding</keyword>
<comment type="caution">
    <text evidence="6">The sequence shown here is derived from an EMBL/GenBank/DDBJ whole genome shotgun (WGS) entry which is preliminary data.</text>
</comment>
<evidence type="ECO:0000313" key="7">
    <source>
        <dbReference type="Proteomes" id="UP000076858"/>
    </source>
</evidence>
<accession>A0A164KC15</accession>
<feature type="region of interest" description="Disordered" evidence="4">
    <location>
        <begin position="963"/>
        <end position="1008"/>
    </location>
</feature>
<dbReference type="PROSITE" id="PS50011">
    <property type="entry name" value="PROTEIN_KINASE_DOM"/>
    <property type="match status" value="2"/>
</dbReference>
<dbReference type="OrthoDB" id="6377339at2759"/>
<dbReference type="PROSITE" id="PS50088">
    <property type="entry name" value="ANK_REPEAT"/>
    <property type="match status" value="1"/>
</dbReference>
<evidence type="ECO:0000313" key="6">
    <source>
        <dbReference type="EMBL" id="KZS03136.1"/>
    </source>
</evidence>
<dbReference type="GO" id="GO:0004674">
    <property type="term" value="F:protein serine/threonine kinase activity"/>
    <property type="evidence" value="ECO:0007669"/>
    <property type="project" value="InterPro"/>
</dbReference>
<feature type="repeat" description="ANK" evidence="1">
    <location>
        <begin position="289"/>
        <end position="325"/>
    </location>
</feature>
<dbReference type="Gene3D" id="1.25.40.20">
    <property type="entry name" value="Ankyrin repeat-containing domain"/>
    <property type="match status" value="2"/>
</dbReference>
<dbReference type="PANTHER" id="PTHR13954:SF6">
    <property type="entry name" value="NON-SPECIFIC SERINE_THREONINE PROTEIN KINASE"/>
    <property type="match status" value="1"/>
</dbReference>
<dbReference type="GO" id="GO:0006281">
    <property type="term" value="P:DNA repair"/>
    <property type="evidence" value="ECO:0007669"/>
    <property type="project" value="UniProtKB-KW"/>
</dbReference>
<evidence type="ECO:0000256" key="1">
    <source>
        <dbReference type="PROSITE-ProRule" id="PRU00023"/>
    </source>
</evidence>
<feature type="region of interest" description="Disordered" evidence="4">
    <location>
        <begin position="1092"/>
        <end position="1139"/>
    </location>
</feature>
<dbReference type="SUPFAM" id="SSF48403">
    <property type="entry name" value="Ankyrin repeat"/>
    <property type="match status" value="1"/>
</dbReference>
<gene>
    <name evidence="6" type="ORF">APZ42_034213</name>
</gene>
<dbReference type="GO" id="GO:0000723">
    <property type="term" value="P:telomere maintenance"/>
    <property type="evidence" value="ECO:0007669"/>
    <property type="project" value="InterPro"/>
</dbReference>
<feature type="region of interest" description="Disordered" evidence="4">
    <location>
        <begin position="1767"/>
        <end position="1792"/>
    </location>
</feature>
<keyword evidence="3" id="KW-0175">Coiled coil</keyword>
<feature type="domain" description="Protein kinase" evidence="5">
    <location>
        <begin position="402"/>
        <end position="675"/>
    </location>
</feature>
<dbReference type="PROSITE" id="PS00108">
    <property type="entry name" value="PROTEIN_KINASE_ST"/>
    <property type="match status" value="2"/>
</dbReference>
<reference evidence="6 7" key="1">
    <citation type="submission" date="2016-03" db="EMBL/GenBank/DDBJ databases">
        <title>EvidentialGene: Evidence-directed Construction of Genes on Genomes.</title>
        <authorList>
            <person name="Gilbert D.G."/>
            <person name="Choi J.-H."/>
            <person name="Mockaitis K."/>
            <person name="Colbourne J."/>
            <person name="Pfrender M."/>
        </authorList>
    </citation>
    <scope>NUCLEOTIDE SEQUENCE [LARGE SCALE GENOMIC DNA]</scope>
    <source>
        <strain evidence="6 7">Xinb3</strain>
        <tissue evidence="6">Complete organism</tissue>
    </source>
</reference>
<feature type="compositionally biased region" description="Acidic residues" evidence="4">
    <location>
        <begin position="1589"/>
        <end position="1603"/>
    </location>
</feature>
<keyword evidence="1" id="KW-0040">ANK repeat</keyword>
<feature type="region of interest" description="Disordered" evidence="4">
    <location>
        <begin position="1568"/>
        <end position="1605"/>
    </location>
</feature>
<feature type="domain" description="Protein kinase" evidence="5">
    <location>
        <begin position="1"/>
        <end position="246"/>
    </location>
</feature>
<dbReference type="GO" id="GO:0006310">
    <property type="term" value="P:DNA recombination"/>
    <property type="evidence" value="ECO:0007669"/>
    <property type="project" value="UniProtKB-KW"/>
</dbReference>
<dbReference type="InterPro" id="IPR002110">
    <property type="entry name" value="Ankyrin_rpt"/>
</dbReference>
<proteinExistence type="inferred from homology"/>
<sequence>MKRVFLENVDDNDEEFWRQLDHRNIVKLFHCESDMDFRYYAFELCDASLDQLFLDLEDPKSYNGPMPHHIDALLQLALGLEHIHSKNFIHGDIKPQNVLIAVGTAGQDEMTLKWANFGLIRNVSERGKGKKNQVGGNNAWLSPELLSLKLNRDVKENNDQDIVKSDVFAQGLVFGSLFLNGEHLYGSTENENEIPGNVIEGNPINMQKIDGKLRNCYGNDLLKKMLENDPDKRMTSTQVVNQLKVIKDKIAGKEKELLELCGSDSRLDLTEKIQNFIQFRINLNAKGDGGRNALHLLCQNYSSPKLTDAIQLLIENKINVNARDNHGRNAIHYLCRYHSSQNLINTIQILIQYGIEAKASTNDGSNALHYLCRYNSSQNLDDAIKIFTNLGLDLMTEDNNGWSALHYLREGGFGQVLKGKFGGCEVAVKQVELHRVKKREEDAMLKLEHPNLVKLLHCESDDDYRNYALELCDASLDKLFLDPSHPLKYKRPMPRHSKVFHQLAVGLEYIHSKNLIHRDIKPQNVLISVRSTGQGNEVIVKWADFGLSKPVNERGTCPLGDIRGTKIWFAPETVRQLQKRKSEDTYECTVQGDIFAQALVFGCLLLNGEHLYGCGETEIHDNIIGKNPVNMQKINGELRKCYEDDLLMKMLEDDPQIRITSKEVVKQLESINKMLTEKEEELRQLCVRDSSSGLIEKINDLIQLGIDVNAKDDDGQNALHFLCENNSNSNLLDAINVPGRLLFATAEGTQYTLRVTQDCFCEDLDFYGFPYDSVVIVAVAQLNYAVACQHAEINIPEPIVPRNSIDTTACSSESMKRDENTTENEANLSTLVIFKNFMTEELFGSQSKFYDSTFASCGTYIVVECDMNAICCNVAGSDTYLVMSDANEAVTVGEEVIRDAGNVARCADSGGGYVLGRTWLSPQFTTMSHRRNCSATNQRKSDFKRRSRNQAVRNTGIATLVPAACGNAGQQTPSRLLNLPPSSIETPPAQSHQEEALPGPSSALPNQFISRGSLQSTTWREGQEDDLFQPERLATTEREQPIAPMHGQEPEEDIELPQSAQLPAVFLGKSAHPTSDRGGSAVQVLQSLRDTLSSGPATDERSDSNGGGVGEVGSVADPETQPDVAEAEASAESHEPARIDIQDLQRHAATRAVTARFKNNPESLEKLQAWVADLAFLQDLARAARNPQSKSARALVARVTPHIKTTSSTVPYSTAQRKASMQHLYALAQHFGMPSIFLTYAPDFASGVLNPRLSLPSINNVELPASDDGILEALRQQLDIHQNIRLSQDKFQCSPCLNERLASNPVAMGEFFRLLTNSIFTILVGLKPEGLARYTPELPSRKLGLFGVLLASFGVVEEQARGTPHCHAIVWGGLPPSLLQSTAGTPRLLNVIAGLLDRMVTAELEPETIAQHLLSQFNRNRLVRVAIFIAHCPVNEPREFTEDVQRADGPAGRGEDPRRPAAPIQGSSDQQGPLRNLVRTEASVHRLPALPELFAHTRSPERYQPPLLGAAAAHPARGRRQSKTVASLTLLGMPSEICSHGFHLLFVHATLAYVLKKGRHQETIDAFDDLQGGGLSSDDEPLTPPATSCEDEDPEEILEDDQGSELPYVVETSRNAEPAEDDDAHVTATVYSSGKEKKAVTQAEHNAYRGETLLHYSPYEYAATILIVGKHLGKKWRTAARAFAQYMLLVYRPWLDEGGTLPGPLTWKTLCDFMRDLLFGRLQEIGSRSGPTPLDNARRRWIENSAQGLRISAEQRIANQLHRNRKATKWDNPDDHSGNMMPARNPTQQPEEDNRIEDEAQHLIDMARVEAAQDDPENLANFKQRQYNEDTENSLRQVLVGLARRQGPQRASPLQAASMINAERPETTPTTRSVLKAFQADVTDSGSSREDDDIVLFGPERQQQPAGDPIKHNAPLNSQQAAVMSLCTLYFQEKVQHSRGAGSRLQPLRFLVHGGPGTGKSFLAKRIQERTEEMGLQIACVALTGIAAGIMPQGTTCHHRLAIRCGTTRRRPTPLQREKLLQLQCKLQKESLAMVIIDEVCFVTPEMLDIIAGRLAEIMGVDSIDPAPGDVSAPTAEPLAIVLMGDFFQLPPVPPDTLFTALINQFQMRAAEDARHITMLEQMRTPALGIPRNQLSDIAHLKTLSCADVLADPEWSAAPIVVTSNSKRQHINQLQSAKWVAWKGVPRIIWRLEIGGELAAHLPPRVRERIYVEFPQFTGSFVHGAPGYLTSNINPARGLSNGTAVLFESIELDPREDADWICNDIATAAEDTNDALTYPPLHINVAVPGSNAADFVEKTLKPGRVVIPVPRVSKWEPVNIKLPGRRQADTFHYQPHGVEQRFAVTVNKIQGQTCNKVIIQLNKRSFMPRLTFSMLYAALSRV</sequence>
<dbReference type="InterPro" id="IPR045133">
    <property type="entry name" value="IRE1/2-like"/>
</dbReference>
<evidence type="ECO:0000256" key="3">
    <source>
        <dbReference type="SAM" id="Coils"/>
    </source>
</evidence>
<dbReference type="STRING" id="35525.A0A164KC15"/>
<dbReference type="EC" id="5.6.2.3" evidence="2"/>
<dbReference type="Gene3D" id="3.40.50.300">
    <property type="entry name" value="P-loop containing nucleotide triphosphate hydrolases"/>
    <property type="match status" value="1"/>
</dbReference>
<dbReference type="PANTHER" id="PTHR13954">
    <property type="entry name" value="IRE1-RELATED"/>
    <property type="match status" value="1"/>
</dbReference>
<dbReference type="InterPro" id="IPR008271">
    <property type="entry name" value="Ser/Thr_kinase_AS"/>
</dbReference>
<dbReference type="Gene3D" id="3.30.200.20">
    <property type="entry name" value="Phosphorylase Kinase, domain 1"/>
    <property type="match status" value="1"/>
</dbReference>
<feature type="region of interest" description="Disordered" evidence="4">
    <location>
        <begin position="1440"/>
        <end position="1474"/>
    </location>
</feature>
<keyword evidence="2" id="KW-0227">DNA damage</keyword>
<keyword evidence="7" id="KW-1185">Reference proteome</keyword>
<dbReference type="Gene3D" id="1.10.510.10">
    <property type="entry name" value="Transferase(Phosphotransferase) domain 1"/>
    <property type="match status" value="2"/>
</dbReference>
<protein>
    <recommendedName>
        <fullName evidence="2">ATP-dependent DNA helicase</fullName>
        <ecNumber evidence="2">5.6.2.3</ecNumber>
    </recommendedName>
</protein>
<organism evidence="6 7">
    <name type="scientific">Daphnia magna</name>
    <dbReference type="NCBI Taxonomy" id="35525"/>
    <lineage>
        <taxon>Eukaryota</taxon>
        <taxon>Metazoa</taxon>
        <taxon>Ecdysozoa</taxon>
        <taxon>Arthropoda</taxon>
        <taxon>Crustacea</taxon>
        <taxon>Branchiopoda</taxon>
        <taxon>Diplostraca</taxon>
        <taxon>Cladocera</taxon>
        <taxon>Anomopoda</taxon>
        <taxon>Daphniidae</taxon>
        <taxon>Daphnia</taxon>
    </lineage>
</organism>
<dbReference type="InterPro" id="IPR000719">
    <property type="entry name" value="Prot_kinase_dom"/>
</dbReference>
<keyword evidence="2" id="KW-0547">Nucleotide-binding</keyword>
<comment type="similarity">
    <text evidence="2">Belongs to the helicase family.</text>
</comment>
<dbReference type="EMBL" id="LRGB01003338">
    <property type="protein sequence ID" value="KZS03136.1"/>
    <property type="molecule type" value="Genomic_DNA"/>
</dbReference>
<dbReference type="SMART" id="SM00220">
    <property type="entry name" value="S_TKc"/>
    <property type="match status" value="2"/>
</dbReference>
<keyword evidence="2" id="KW-0234">DNA repair</keyword>
<keyword evidence="2" id="KW-0233">DNA recombination</keyword>
<dbReference type="GO" id="GO:0005524">
    <property type="term" value="F:ATP binding"/>
    <property type="evidence" value="ECO:0007669"/>
    <property type="project" value="UniProtKB-KW"/>
</dbReference>
<evidence type="ECO:0000259" key="5">
    <source>
        <dbReference type="PROSITE" id="PS50011"/>
    </source>
</evidence>
<feature type="compositionally biased region" description="Basic and acidic residues" evidence="4">
    <location>
        <begin position="1768"/>
        <end position="1777"/>
    </location>
</feature>
<comment type="catalytic activity">
    <reaction evidence="2">
        <text>ATP + H2O = ADP + phosphate + H(+)</text>
        <dbReference type="Rhea" id="RHEA:13065"/>
        <dbReference type="ChEBI" id="CHEBI:15377"/>
        <dbReference type="ChEBI" id="CHEBI:15378"/>
        <dbReference type="ChEBI" id="CHEBI:30616"/>
        <dbReference type="ChEBI" id="CHEBI:43474"/>
        <dbReference type="ChEBI" id="CHEBI:456216"/>
        <dbReference type="EC" id="5.6.2.3"/>
    </reaction>
</comment>
<dbReference type="SMART" id="SM00248">
    <property type="entry name" value="ANK"/>
    <property type="match status" value="3"/>
</dbReference>
<dbReference type="GO" id="GO:0016887">
    <property type="term" value="F:ATP hydrolysis activity"/>
    <property type="evidence" value="ECO:0007669"/>
    <property type="project" value="RHEA"/>
</dbReference>
<dbReference type="SUPFAM" id="SSF56112">
    <property type="entry name" value="Protein kinase-like (PK-like)"/>
    <property type="match status" value="2"/>
</dbReference>